<accession>A0A7S2E281</accession>
<organism evidence="1">
    <name type="scientific">Octactis speculum</name>
    <dbReference type="NCBI Taxonomy" id="3111310"/>
    <lineage>
        <taxon>Eukaryota</taxon>
        <taxon>Sar</taxon>
        <taxon>Stramenopiles</taxon>
        <taxon>Ochrophyta</taxon>
        <taxon>Dictyochophyceae</taxon>
        <taxon>Dictyochales</taxon>
        <taxon>Dictyochaceae</taxon>
        <taxon>Octactis</taxon>
    </lineage>
</organism>
<gene>
    <name evidence="1" type="ORF">DSPE1174_LOCUS27255</name>
</gene>
<reference evidence="1" key="1">
    <citation type="submission" date="2021-01" db="EMBL/GenBank/DDBJ databases">
        <authorList>
            <person name="Corre E."/>
            <person name="Pelletier E."/>
            <person name="Niang G."/>
            <person name="Scheremetjew M."/>
            <person name="Finn R."/>
            <person name="Kale V."/>
            <person name="Holt S."/>
            <person name="Cochrane G."/>
            <person name="Meng A."/>
            <person name="Brown T."/>
            <person name="Cohen L."/>
        </authorList>
    </citation>
    <scope>NUCLEOTIDE SEQUENCE</scope>
    <source>
        <strain evidence="1">CCMP1381</strain>
    </source>
</reference>
<sequence length="212" mass="23208">MVDQTSPVALPRLECAAERAVELMVPVIDQLDRDIETAEALVSECTTTLVAAKLALLGPDDAVPVSQNRRRAPRGERQNYAAMAGVGVRGETPVDTVALANAYAEASTKTTLATRKLDDAKKKKAAMLSRVPVTKAGFEALGRACIQPGFTYYQDHFNEEGGRLYRLKLGFRAAEVFDPIKLQEMSVSCANLLIDDLVYFDFPEFTTDFLMA</sequence>
<name>A0A7S2E281_9STRA</name>
<dbReference type="EMBL" id="HBGS01052801">
    <property type="protein sequence ID" value="CAD9470851.1"/>
    <property type="molecule type" value="Transcribed_RNA"/>
</dbReference>
<evidence type="ECO:0000313" key="1">
    <source>
        <dbReference type="EMBL" id="CAD9470851.1"/>
    </source>
</evidence>
<proteinExistence type="predicted"/>
<protein>
    <submittedName>
        <fullName evidence="1">Uncharacterized protein</fullName>
    </submittedName>
</protein>
<dbReference type="AlphaFoldDB" id="A0A7S2E281"/>